<feature type="non-terminal residue" evidence="2">
    <location>
        <position position="572"/>
    </location>
</feature>
<dbReference type="InterPro" id="IPR013940">
    <property type="entry name" value="Spo22/ZIP4/TEX11"/>
</dbReference>
<dbReference type="RefSeq" id="XP_013254410.1">
    <property type="nucleotide sequence ID" value="XM_013398956.1"/>
</dbReference>
<evidence type="ECO:0000313" key="2">
    <source>
        <dbReference type="EMBL" id="KEF51820.1"/>
    </source>
</evidence>
<dbReference type="PANTHER" id="PTHR40375">
    <property type="entry name" value="SPORULATION-SPECIFIC PROTEIN 22"/>
    <property type="match status" value="1"/>
</dbReference>
<evidence type="ECO:0000256" key="1">
    <source>
        <dbReference type="ARBA" id="ARBA00023254"/>
    </source>
</evidence>
<dbReference type="GO" id="GO:0090173">
    <property type="term" value="P:regulation of synaptonemal complex assembly"/>
    <property type="evidence" value="ECO:0007669"/>
    <property type="project" value="InterPro"/>
</dbReference>
<comment type="caution">
    <text evidence="2">The sequence shown here is derived from an EMBL/GenBank/DDBJ whole genome shotgun (WGS) entry which is preliminary data.</text>
</comment>
<gene>
    <name evidence="2" type="ORF">A1O9_12157</name>
</gene>
<dbReference type="GeneID" id="25287052"/>
<dbReference type="EMBL" id="AMGV01000021">
    <property type="protein sequence ID" value="KEF51820.1"/>
    <property type="molecule type" value="Genomic_DNA"/>
</dbReference>
<accession>A0A072P8E4</accession>
<keyword evidence="3" id="KW-1185">Reference proteome</keyword>
<sequence length="572" mass="63627">AAQALKAYLVLRLAVHDEPQWVETGILTLIWLVTTGTADLVSAALLQLESSLNEVYEVWDRRLSPEATQGALVLLWKRIGGAIEHGQHQDTIYWCRIALHQMFSDAGDHNIGKLERKLIQCFIDISDNDAALGIFQHMPASRRNQPLSRFLWYSLALRRQDDSSVQSALGALASAHDEQNRLLFAAVSEAMKYGTKRQGAQLLQRILDKYNDMESPVFDRPSLLRCSARLLLSAIVEEGIKLEELLSRLCAIFKSAVAFSQAPSAQKGLPITLSLDDCRWFEGTGFKAALENLNTWPAKYIIDLLHYSSQIQYPEKSSPTSRAEKILHEIDSSCVQAILYLVEARASSSSTTLEDIPKSSYSSRAPPVAGEIQSTLYRNVIAKYSHARRLFDDLSENSLDVEILKDSTEKLVGLLPFVFESMLFPTTQAQASGQPLDFSSMIELIDEVVRMKATEKVYSLIVDMILSSIIIDAKGFTSEGQGSTRDSKSVGKLSTMCATELLSKIIFNIRDEPTYTVSDASRWIRCVVQLILDQYGNTTKAAASKIMMNLDQKLAFQTVKAITEQALALAKS</sequence>
<dbReference type="HOGENOM" id="CLU_001453_1_0_1"/>
<dbReference type="InterPro" id="IPR039057">
    <property type="entry name" value="Spo22/ZIP4"/>
</dbReference>
<dbReference type="GO" id="GO:0051321">
    <property type="term" value="P:meiotic cell cycle"/>
    <property type="evidence" value="ECO:0007669"/>
    <property type="project" value="UniProtKB-KW"/>
</dbReference>
<dbReference type="OrthoDB" id="65716at2759"/>
<dbReference type="STRING" id="1182545.A0A072P8E4"/>
<evidence type="ECO:0000313" key="3">
    <source>
        <dbReference type="Proteomes" id="UP000027920"/>
    </source>
</evidence>
<feature type="non-terminal residue" evidence="2">
    <location>
        <position position="1"/>
    </location>
</feature>
<dbReference type="AlphaFoldDB" id="A0A072P8E4"/>
<proteinExistence type="predicted"/>
<name>A0A072P8E4_9EURO</name>
<dbReference type="VEuPathDB" id="FungiDB:A1O9_12157"/>
<protein>
    <submittedName>
        <fullName evidence="2">Uncharacterized protein</fullName>
    </submittedName>
</protein>
<keyword evidence="1" id="KW-0469">Meiosis</keyword>
<dbReference type="Pfam" id="PF08631">
    <property type="entry name" value="SPO22"/>
    <property type="match status" value="1"/>
</dbReference>
<reference evidence="2 3" key="1">
    <citation type="submission" date="2013-03" db="EMBL/GenBank/DDBJ databases">
        <title>The Genome Sequence of Exophiala aquamarina CBS 119918.</title>
        <authorList>
            <consortium name="The Broad Institute Genomics Platform"/>
            <person name="Cuomo C."/>
            <person name="de Hoog S."/>
            <person name="Gorbushina A."/>
            <person name="Walker B."/>
            <person name="Young S.K."/>
            <person name="Zeng Q."/>
            <person name="Gargeya S."/>
            <person name="Fitzgerald M."/>
            <person name="Haas B."/>
            <person name="Abouelleil A."/>
            <person name="Allen A.W."/>
            <person name="Alvarado L."/>
            <person name="Arachchi H.M."/>
            <person name="Berlin A.M."/>
            <person name="Chapman S.B."/>
            <person name="Gainer-Dewar J."/>
            <person name="Goldberg J."/>
            <person name="Griggs A."/>
            <person name="Gujja S."/>
            <person name="Hansen M."/>
            <person name="Howarth C."/>
            <person name="Imamovic A."/>
            <person name="Ireland A."/>
            <person name="Larimer J."/>
            <person name="McCowan C."/>
            <person name="Murphy C."/>
            <person name="Pearson M."/>
            <person name="Poon T.W."/>
            <person name="Priest M."/>
            <person name="Roberts A."/>
            <person name="Saif S."/>
            <person name="Shea T."/>
            <person name="Sisk P."/>
            <person name="Sykes S."/>
            <person name="Wortman J."/>
            <person name="Nusbaum C."/>
            <person name="Birren B."/>
        </authorList>
    </citation>
    <scope>NUCLEOTIDE SEQUENCE [LARGE SCALE GENOMIC DNA]</scope>
    <source>
        <strain evidence="2 3">CBS 119918</strain>
    </source>
</reference>
<organism evidence="2 3">
    <name type="scientific">Exophiala aquamarina CBS 119918</name>
    <dbReference type="NCBI Taxonomy" id="1182545"/>
    <lineage>
        <taxon>Eukaryota</taxon>
        <taxon>Fungi</taxon>
        <taxon>Dikarya</taxon>
        <taxon>Ascomycota</taxon>
        <taxon>Pezizomycotina</taxon>
        <taxon>Eurotiomycetes</taxon>
        <taxon>Chaetothyriomycetidae</taxon>
        <taxon>Chaetothyriales</taxon>
        <taxon>Herpotrichiellaceae</taxon>
        <taxon>Exophiala</taxon>
    </lineage>
</organism>
<dbReference type="PANTHER" id="PTHR40375:SF2">
    <property type="entry name" value="SPORULATION-SPECIFIC PROTEIN 22"/>
    <property type="match status" value="1"/>
</dbReference>
<dbReference type="Proteomes" id="UP000027920">
    <property type="component" value="Unassembled WGS sequence"/>
</dbReference>